<dbReference type="PANTHER" id="PTHR10132">
    <property type="entry name" value="ALPHA-/EPSILON-SARCOGLYCAN FAMILY MEMBER"/>
    <property type="match status" value="1"/>
</dbReference>
<dbReference type="GO" id="GO:0016012">
    <property type="term" value="C:sarcoglycan complex"/>
    <property type="evidence" value="ECO:0007669"/>
    <property type="project" value="InterPro"/>
</dbReference>
<feature type="domain" description="Sarcoglycan alpha/epsilon N-terminal" evidence="3">
    <location>
        <begin position="49"/>
        <end position="151"/>
    </location>
</feature>
<keyword evidence="2" id="KW-0472">Membrane</keyword>
<dbReference type="InterPro" id="IPR008908">
    <property type="entry name" value="Sarcoglycan_alpha/epsilon"/>
</dbReference>
<evidence type="ECO:0000256" key="2">
    <source>
        <dbReference type="SAM" id="Phobius"/>
    </source>
</evidence>
<protein>
    <submittedName>
        <fullName evidence="5">Uncharacterized protein</fullName>
    </submittedName>
</protein>
<evidence type="ECO:0000313" key="5">
    <source>
        <dbReference type="EMBL" id="KAG5675823.1"/>
    </source>
</evidence>
<dbReference type="AlphaFoldDB" id="A0A9J6C1A0"/>
<feature type="compositionally biased region" description="Low complexity" evidence="1">
    <location>
        <begin position="423"/>
        <end position="434"/>
    </location>
</feature>
<evidence type="ECO:0000259" key="3">
    <source>
        <dbReference type="Pfam" id="PF05510"/>
    </source>
</evidence>
<feature type="domain" description="Sarcoglycan alpha/epsilon second" evidence="4">
    <location>
        <begin position="161"/>
        <end position="282"/>
    </location>
</feature>
<feature type="compositionally biased region" description="Polar residues" evidence="1">
    <location>
        <begin position="392"/>
        <end position="405"/>
    </location>
</feature>
<dbReference type="Proteomes" id="UP001107558">
    <property type="component" value="Chromosome 2"/>
</dbReference>
<feature type="region of interest" description="Disordered" evidence="1">
    <location>
        <begin position="423"/>
        <end position="447"/>
    </location>
</feature>
<dbReference type="Pfam" id="PF20989">
    <property type="entry name" value="Sarcoglycan_2_C"/>
    <property type="match status" value="1"/>
</dbReference>
<comment type="caution">
    <text evidence="5">The sequence shown here is derived from an EMBL/GenBank/DDBJ whole genome shotgun (WGS) entry which is preliminary data.</text>
</comment>
<accession>A0A9J6C1A0</accession>
<keyword evidence="2" id="KW-1133">Transmembrane helix</keyword>
<evidence type="ECO:0000313" key="6">
    <source>
        <dbReference type="Proteomes" id="UP001107558"/>
    </source>
</evidence>
<dbReference type="OrthoDB" id="10019906at2759"/>
<reference evidence="5" key="1">
    <citation type="submission" date="2021-03" db="EMBL/GenBank/DDBJ databases">
        <title>Chromosome level genome of the anhydrobiotic midge Polypedilum vanderplanki.</title>
        <authorList>
            <person name="Yoshida Y."/>
            <person name="Kikawada T."/>
            <person name="Gusev O."/>
        </authorList>
    </citation>
    <scope>NUCLEOTIDE SEQUENCE</scope>
    <source>
        <strain evidence="5">NIAS01</strain>
        <tissue evidence="5">Whole body or cell culture</tissue>
    </source>
</reference>
<dbReference type="PANTHER" id="PTHR10132:SF14">
    <property type="entry name" value="SARCOGLYCAN ALPHA, ISOFORM C"/>
    <property type="match status" value="1"/>
</dbReference>
<organism evidence="5 6">
    <name type="scientific">Polypedilum vanderplanki</name>
    <name type="common">Sleeping chironomid midge</name>
    <dbReference type="NCBI Taxonomy" id="319348"/>
    <lineage>
        <taxon>Eukaryota</taxon>
        <taxon>Metazoa</taxon>
        <taxon>Ecdysozoa</taxon>
        <taxon>Arthropoda</taxon>
        <taxon>Hexapoda</taxon>
        <taxon>Insecta</taxon>
        <taxon>Pterygota</taxon>
        <taxon>Neoptera</taxon>
        <taxon>Endopterygota</taxon>
        <taxon>Diptera</taxon>
        <taxon>Nematocera</taxon>
        <taxon>Chironomoidea</taxon>
        <taxon>Chironomidae</taxon>
        <taxon>Chironominae</taxon>
        <taxon>Polypedilum</taxon>
        <taxon>Polypedilum</taxon>
    </lineage>
</organism>
<sequence>MSTKNEFSPRVNTCSFACIFLGIIVISSSTNYVNATTIDVIRKTEPIYVNEFFTMLITPDLFLPNATTSTQSSSFLTSSSSSSQNEQFRYRPSLLGHPSLPNWMSFRIAKRKDFGYLYGSATENYAGRKIDIEIIALNKSNYETSRIVIPMKINFKKAPLNKIEMKFTNLDFVNLTNVKTVNSLKGIFTKELWPESVDDLSIVFMESATKLGARLPLDPRSSEGVIIHLASDAKLSTRLIELDQEVKPLLKLTTCTFKKTKAQLFFHKLGFQIDWCAFRIVSQELEYINASTTTTIMKDKNKEDAHMLLRKVWNSVTRDDLPERNYSEEIAIAVAIPSVIFSFLVALLTVVLCFQHDKLHDDEYETFLEDLFELCKTTDKKNDLISEHQKSNSEPVQMVQYSGTSKNPPVTALKSLHDPYADNLSLDSDSPSSNVLQEGSPKLNPYYRPNPPAYKSGKSLFLQFNDGPSTSSTVRFKNDI</sequence>
<proteinExistence type="predicted"/>
<name>A0A9J6C1A0_POLVA</name>
<gene>
    <name evidence="5" type="ORF">PVAND_005694</name>
</gene>
<dbReference type="InterPro" id="IPR048346">
    <property type="entry name" value="Sarcoglycan_N"/>
</dbReference>
<evidence type="ECO:0000256" key="1">
    <source>
        <dbReference type="SAM" id="MobiDB-lite"/>
    </source>
</evidence>
<feature type="transmembrane region" description="Helical" evidence="2">
    <location>
        <begin position="330"/>
        <end position="354"/>
    </location>
</feature>
<feature type="region of interest" description="Disordered" evidence="1">
    <location>
        <begin position="386"/>
        <end position="405"/>
    </location>
</feature>
<dbReference type="EMBL" id="JADBJN010000002">
    <property type="protein sequence ID" value="KAG5675823.1"/>
    <property type="molecule type" value="Genomic_DNA"/>
</dbReference>
<dbReference type="InterPro" id="IPR048347">
    <property type="entry name" value="Sarcoglycan_C"/>
</dbReference>
<keyword evidence="2" id="KW-0812">Transmembrane</keyword>
<evidence type="ECO:0000259" key="4">
    <source>
        <dbReference type="Pfam" id="PF20989"/>
    </source>
</evidence>
<keyword evidence="6" id="KW-1185">Reference proteome</keyword>
<dbReference type="Pfam" id="PF05510">
    <property type="entry name" value="Sarcoglycan_2"/>
    <property type="match status" value="1"/>
</dbReference>